<dbReference type="EMBL" id="JARBHB010000010">
    <property type="protein sequence ID" value="KAJ8874372.1"/>
    <property type="molecule type" value="Genomic_DNA"/>
</dbReference>
<evidence type="ECO:0000313" key="3">
    <source>
        <dbReference type="EMBL" id="KAJ8874372.1"/>
    </source>
</evidence>
<dbReference type="Proteomes" id="UP001159363">
    <property type="component" value="Chromosome 9"/>
</dbReference>
<feature type="region of interest" description="Disordered" evidence="1">
    <location>
        <begin position="317"/>
        <end position="351"/>
    </location>
</feature>
<gene>
    <name evidence="3" type="ORF">PR048_025220</name>
</gene>
<feature type="domain" description="Mutator-like transposase" evidence="2">
    <location>
        <begin position="102"/>
        <end position="197"/>
    </location>
</feature>
<evidence type="ECO:0000259" key="2">
    <source>
        <dbReference type="Pfam" id="PF20700"/>
    </source>
</evidence>
<organism evidence="3 4">
    <name type="scientific">Dryococelus australis</name>
    <dbReference type="NCBI Taxonomy" id="614101"/>
    <lineage>
        <taxon>Eukaryota</taxon>
        <taxon>Metazoa</taxon>
        <taxon>Ecdysozoa</taxon>
        <taxon>Arthropoda</taxon>
        <taxon>Hexapoda</taxon>
        <taxon>Insecta</taxon>
        <taxon>Pterygota</taxon>
        <taxon>Neoptera</taxon>
        <taxon>Polyneoptera</taxon>
        <taxon>Phasmatodea</taxon>
        <taxon>Verophasmatodea</taxon>
        <taxon>Anareolatae</taxon>
        <taxon>Phasmatidae</taxon>
        <taxon>Eurycanthinae</taxon>
        <taxon>Dryococelus</taxon>
    </lineage>
</organism>
<evidence type="ECO:0000313" key="4">
    <source>
        <dbReference type="Proteomes" id="UP001159363"/>
    </source>
</evidence>
<evidence type="ECO:0000256" key="1">
    <source>
        <dbReference type="SAM" id="MobiDB-lite"/>
    </source>
</evidence>
<feature type="compositionally biased region" description="Basic residues" evidence="1">
    <location>
        <begin position="8"/>
        <end position="25"/>
    </location>
</feature>
<sequence>MPKSRPPPSHRKKVSLRARRRRRNKKIEEQAEKSEQANISNNVTEGHLVPLSEEKEEEGVSEEFSSSDIGSLDSPTTPHIAEKLPDLMVEVNTQPASKIINGRRIVSLQYVLEQHANIVLCHKLKCTGGLMELQKELHIDVFSILKFHCKMCGKAKKLYTDTKFKQPSINDSLVWAATAVGIGHTQAEEMFGILELKEKMELAIQEEVRLAREEDHVDERKTWISVTVDGLASIIGTRTQKLRYRDTQNKFFMIWALDSGQGKDASEHVCNGNFTGASTAGLAYTGGLSGYVTSPWKLTSGSSPVAATNILAQKRQERSAKRKLNYAVEPQQDRNKNTQSDPPDENYGATLEHRPYMSDKCRKQKEQDIFETLQDEVKTAEYTAKLQQATVGQNDRKDDAWCKAHRAESTLCDKLVKQIIVPPILRANAVLYGQHHEESAKKLYEARYLGLEPALMAWFWKMALWSWQTAVHCVGCLVVNLNTSARANKAQMMFGSGKHRKYNVL</sequence>
<dbReference type="InterPro" id="IPR049012">
    <property type="entry name" value="Mutator_transp_dom"/>
</dbReference>
<feature type="region of interest" description="Disordered" evidence="1">
    <location>
        <begin position="1"/>
        <end position="76"/>
    </location>
</feature>
<name>A0ABQ9GQT2_9NEOP</name>
<reference evidence="3 4" key="1">
    <citation type="submission" date="2023-02" db="EMBL/GenBank/DDBJ databases">
        <title>LHISI_Scaffold_Assembly.</title>
        <authorList>
            <person name="Stuart O.P."/>
            <person name="Cleave R."/>
            <person name="Magrath M.J.L."/>
            <person name="Mikheyev A.S."/>
        </authorList>
    </citation>
    <scope>NUCLEOTIDE SEQUENCE [LARGE SCALE GENOMIC DNA]</scope>
    <source>
        <strain evidence="3">Daus_M_001</strain>
        <tissue evidence="3">Leg muscle</tissue>
    </source>
</reference>
<protein>
    <recommendedName>
        <fullName evidence="2">Mutator-like transposase domain-containing protein</fullName>
    </recommendedName>
</protein>
<feature type="compositionally biased region" description="Basic and acidic residues" evidence="1">
    <location>
        <begin position="26"/>
        <end position="35"/>
    </location>
</feature>
<accession>A0ABQ9GQT2</accession>
<comment type="caution">
    <text evidence="3">The sequence shown here is derived from an EMBL/GenBank/DDBJ whole genome shotgun (WGS) entry which is preliminary data.</text>
</comment>
<proteinExistence type="predicted"/>
<keyword evidence="4" id="KW-1185">Reference proteome</keyword>
<dbReference type="Pfam" id="PF20700">
    <property type="entry name" value="Mutator"/>
    <property type="match status" value="1"/>
</dbReference>